<dbReference type="EMBL" id="FZOD01000010">
    <property type="protein sequence ID" value="SNS49622.1"/>
    <property type="molecule type" value="Genomic_DNA"/>
</dbReference>
<keyword evidence="10" id="KW-0482">Metalloprotease</keyword>
<keyword evidence="13" id="KW-0732">Signal</keyword>
<reference evidence="16 17" key="1">
    <citation type="submission" date="2017-06" db="EMBL/GenBank/DDBJ databases">
        <authorList>
            <person name="Kim H.J."/>
            <person name="Triplett B.A."/>
        </authorList>
    </citation>
    <scope>NUCLEOTIDE SEQUENCE [LARGE SCALE GENOMIC DNA]</scope>
    <source>
        <strain evidence="16 17">CGMCC 4.2132</strain>
    </source>
</reference>
<dbReference type="InterPro" id="IPR027268">
    <property type="entry name" value="Peptidase_M4/M1_CTD_sf"/>
</dbReference>
<dbReference type="InterPro" id="IPR045357">
    <property type="entry name" value="Aminopeptidase_N-like_N"/>
</dbReference>
<dbReference type="Pfam" id="PF01433">
    <property type="entry name" value="Peptidase_M1"/>
    <property type="match status" value="1"/>
</dbReference>
<dbReference type="EC" id="3.4.11.2" evidence="4"/>
<evidence type="ECO:0000256" key="12">
    <source>
        <dbReference type="ARBA" id="ARBA00031533"/>
    </source>
</evidence>
<dbReference type="InterPro" id="IPR014782">
    <property type="entry name" value="Peptidase_M1_dom"/>
</dbReference>
<dbReference type="PANTHER" id="PTHR11533:SF297">
    <property type="entry name" value="AMINOPEPTIDASE N"/>
    <property type="match status" value="1"/>
</dbReference>
<evidence type="ECO:0000256" key="1">
    <source>
        <dbReference type="ARBA" id="ARBA00000098"/>
    </source>
</evidence>
<keyword evidence="17" id="KW-1185">Reference proteome</keyword>
<dbReference type="Pfam" id="PF17900">
    <property type="entry name" value="Peptidase_M1_N"/>
    <property type="match status" value="1"/>
</dbReference>
<dbReference type="InterPro" id="IPR050344">
    <property type="entry name" value="Peptidase_M1_aminopeptidases"/>
</dbReference>
<feature type="chain" id="PRO_5012286016" description="Aminopeptidase N" evidence="13">
    <location>
        <begin position="30"/>
        <end position="473"/>
    </location>
</feature>
<comment type="catalytic activity">
    <reaction evidence="1">
        <text>Release of an N-terminal amino acid, Xaa-|-Yaa- from a peptide, amide or arylamide. Xaa is preferably Ala, but may be most amino acids including Pro (slow action). When a terminal hydrophobic residue is followed by a prolyl residue, the two may be released as an intact Xaa-Pro dipeptide.</text>
        <dbReference type="EC" id="3.4.11.2"/>
    </reaction>
</comment>
<comment type="cofactor">
    <cofactor evidence="2">
        <name>Zn(2+)</name>
        <dbReference type="ChEBI" id="CHEBI:29105"/>
    </cofactor>
</comment>
<proteinExistence type="inferred from homology"/>
<evidence type="ECO:0000259" key="14">
    <source>
        <dbReference type="Pfam" id="PF01433"/>
    </source>
</evidence>
<sequence length="473" mass="50881">MRLRSIRGTALTAALCVLASAQLAHPALAAPGNPGEPRYSAGAASIGDPYFPAQGNGGFDVKHYDVSFAYDPATKLMDATTTITATATQDLDRFNLDFRGPEITGLNVDKHKASFQRDGQELVVTPRPKLKSGKSFTVVVKYAGTPPVITDPDDSIEGWVPTDDGAFVPGEPQGAPAWIPSSDHPTDKATFTFHATVPEGITAVGNGQLLSQTTKNGQTTFVWDSTEPMATYLATVTLGKFQVAKSTTPGGIPIYTAVDPALASQSAATVAKIPDIIEYFNSLFGPYPFASAGAIIDRAPNVGYALESQTKPIFSSAPSLSTMAHEIAHQWFGDSVSVKRWSDIWLNEGFATYAQWLWTEHNGGATAQQTFDSTSNYGRAATSAFWQTVTADPGTMDMFGNVPYNRGAMTLHALRGKIGDTAFFKLIKDWASTHKYGNASTADFISEAERISGKDLKSFFDVWLYQKGKPTTW</sequence>
<dbReference type="GO" id="GO:0008270">
    <property type="term" value="F:zinc ion binding"/>
    <property type="evidence" value="ECO:0007669"/>
    <property type="project" value="InterPro"/>
</dbReference>
<evidence type="ECO:0000256" key="3">
    <source>
        <dbReference type="ARBA" id="ARBA00010136"/>
    </source>
</evidence>
<evidence type="ECO:0000256" key="11">
    <source>
        <dbReference type="ARBA" id="ARBA00029811"/>
    </source>
</evidence>
<evidence type="ECO:0000256" key="6">
    <source>
        <dbReference type="ARBA" id="ARBA00022670"/>
    </source>
</evidence>
<dbReference type="InterPro" id="IPR001930">
    <property type="entry name" value="Peptidase_M1"/>
</dbReference>
<evidence type="ECO:0000256" key="4">
    <source>
        <dbReference type="ARBA" id="ARBA00012564"/>
    </source>
</evidence>
<dbReference type="GO" id="GO:0008237">
    <property type="term" value="F:metallopeptidase activity"/>
    <property type="evidence" value="ECO:0007669"/>
    <property type="project" value="UniProtKB-KW"/>
</dbReference>
<dbReference type="CDD" id="cd09603">
    <property type="entry name" value="M1_APN_like"/>
    <property type="match status" value="1"/>
</dbReference>
<evidence type="ECO:0000256" key="9">
    <source>
        <dbReference type="ARBA" id="ARBA00022833"/>
    </source>
</evidence>
<evidence type="ECO:0000256" key="13">
    <source>
        <dbReference type="SAM" id="SignalP"/>
    </source>
</evidence>
<dbReference type="SUPFAM" id="SSF63737">
    <property type="entry name" value="Leukotriene A4 hydrolase N-terminal domain"/>
    <property type="match status" value="1"/>
</dbReference>
<dbReference type="InterPro" id="IPR042097">
    <property type="entry name" value="Aminopeptidase_N-like_N_sf"/>
</dbReference>
<feature type="signal peptide" evidence="13">
    <location>
        <begin position="1"/>
        <end position="29"/>
    </location>
</feature>
<dbReference type="GO" id="GO:0016285">
    <property type="term" value="F:alanyl aminopeptidase activity"/>
    <property type="evidence" value="ECO:0007669"/>
    <property type="project" value="UniProtKB-EC"/>
</dbReference>
<feature type="domain" description="Peptidase M1 membrane alanine aminopeptidase" evidence="14">
    <location>
        <begin position="320"/>
        <end position="463"/>
    </location>
</feature>
<dbReference type="Proteomes" id="UP000198282">
    <property type="component" value="Unassembled WGS sequence"/>
</dbReference>
<evidence type="ECO:0000313" key="17">
    <source>
        <dbReference type="Proteomes" id="UP000198282"/>
    </source>
</evidence>
<name>A0A239F0D9_9ACTN</name>
<keyword evidence="6" id="KW-0645">Protease</keyword>
<evidence type="ECO:0000259" key="15">
    <source>
        <dbReference type="Pfam" id="PF17900"/>
    </source>
</evidence>
<comment type="similarity">
    <text evidence="3">Belongs to the peptidase M1 family.</text>
</comment>
<dbReference type="RefSeq" id="WP_089207534.1">
    <property type="nucleotide sequence ID" value="NZ_FZOD01000010.1"/>
</dbReference>
<evidence type="ECO:0000313" key="16">
    <source>
        <dbReference type="EMBL" id="SNS49622.1"/>
    </source>
</evidence>
<dbReference type="AlphaFoldDB" id="A0A239F0D9"/>
<evidence type="ECO:0000256" key="5">
    <source>
        <dbReference type="ARBA" id="ARBA00015611"/>
    </source>
</evidence>
<organism evidence="16 17">
    <name type="scientific">Streptosporangium subroseum</name>
    <dbReference type="NCBI Taxonomy" id="106412"/>
    <lineage>
        <taxon>Bacteria</taxon>
        <taxon>Bacillati</taxon>
        <taxon>Actinomycetota</taxon>
        <taxon>Actinomycetes</taxon>
        <taxon>Streptosporangiales</taxon>
        <taxon>Streptosporangiaceae</taxon>
        <taxon>Streptosporangium</taxon>
    </lineage>
</organism>
<keyword evidence="7" id="KW-0479">Metal-binding</keyword>
<keyword evidence="9" id="KW-0862">Zinc</keyword>
<dbReference type="OrthoDB" id="100605at2"/>
<evidence type="ECO:0000256" key="7">
    <source>
        <dbReference type="ARBA" id="ARBA00022723"/>
    </source>
</evidence>
<dbReference type="Gene3D" id="2.60.40.1730">
    <property type="entry name" value="tricorn interacting facor f3 domain"/>
    <property type="match status" value="1"/>
</dbReference>
<dbReference type="PANTHER" id="PTHR11533">
    <property type="entry name" value="PROTEASE M1 ZINC METALLOPROTEASE"/>
    <property type="match status" value="1"/>
</dbReference>
<dbReference type="GO" id="GO:0006508">
    <property type="term" value="P:proteolysis"/>
    <property type="evidence" value="ECO:0007669"/>
    <property type="project" value="UniProtKB-KW"/>
</dbReference>
<accession>A0A239F0D9</accession>
<dbReference type="SUPFAM" id="SSF55486">
    <property type="entry name" value="Metalloproteases ('zincins'), catalytic domain"/>
    <property type="match status" value="1"/>
</dbReference>
<gene>
    <name evidence="16" type="ORF">SAMN05216276_1010129</name>
</gene>
<keyword evidence="8" id="KW-0378">Hydrolase</keyword>
<evidence type="ECO:0000256" key="8">
    <source>
        <dbReference type="ARBA" id="ARBA00022801"/>
    </source>
</evidence>
<evidence type="ECO:0000256" key="2">
    <source>
        <dbReference type="ARBA" id="ARBA00001947"/>
    </source>
</evidence>
<dbReference type="Gene3D" id="1.10.390.10">
    <property type="entry name" value="Neutral Protease Domain 2"/>
    <property type="match status" value="1"/>
</dbReference>
<evidence type="ECO:0000256" key="10">
    <source>
        <dbReference type="ARBA" id="ARBA00023049"/>
    </source>
</evidence>
<feature type="domain" description="Aminopeptidase N-like N-terminal" evidence="15">
    <location>
        <begin position="62"/>
        <end position="233"/>
    </location>
</feature>
<dbReference type="PRINTS" id="PR00756">
    <property type="entry name" value="ALADIPTASE"/>
</dbReference>
<protein>
    <recommendedName>
        <fullName evidence="5">Aminopeptidase N</fullName>
        <ecNumber evidence="4">3.4.11.2</ecNumber>
    </recommendedName>
    <alternativeName>
        <fullName evidence="11">Alanine aminopeptidase</fullName>
    </alternativeName>
    <alternativeName>
        <fullName evidence="12">Lysyl aminopeptidase</fullName>
    </alternativeName>
</protein>